<dbReference type="GeneID" id="68351377"/>
<dbReference type="PANTHER" id="PTHR34494">
    <property type="entry name" value="PROTEIN CBG25024"/>
    <property type="match status" value="1"/>
</dbReference>
<dbReference type="AlphaFoldDB" id="A0A9P8N6T1"/>
<evidence type="ECO:0000256" key="1">
    <source>
        <dbReference type="SAM" id="MobiDB-lite"/>
    </source>
</evidence>
<dbReference type="EMBL" id="JAIZPD010000002">
    <property type="protein sequence ID" value="KAH0966839.1"/>
    <property type="molecule type" value="Genomic_DNA"/>
</dbReference>
<dbReference type="RefSeq" id="XP_044724352.1">
    <property type="nucleotide sequence ID" value="XM_044860719.1"/>
</dbReference>
<dbReference type="PANTHER" id="PTHR34494:SF1">
    <property type="entry name" value="PROTEIN CBG25024"/>
    <property type="match status" value="1"/>
</dbReference>
<dbReference type="InterPro" id="IPR006616">
    <property type="entry name" value="DM9_repeat"/>
</dbReference>
<proteinExistence type="predicted"/>
<feature type="compositionally biased region" description="Basic and acidic residues" evidence="1">
    <location>
        <begin position="251"/>
        <end position="264"/>
    </location>
</feature>
<reference evidence="2" key="1">
    <citation type="submission" date="2021-09" db="EMBL/GenBank/DDBJ databases">
        <title>A high-quality genome of the endoparasitic fungus Hirsutella rhossiliensis with a comparison of Hirsutella genomes reveals transposable elements contributing to genome size variation.</title>
        <authorList>
            <person name="Lin R."/>
            <person name="Jiao Y."/>
            <person name="Sun X."/>
            <person name="Ling J."/>
            <person name="Xie B."/>
            <person name="Cheng X."/>
        </authorList>
    </citation>
    <scope>NUCLEOTIDE SEQUENCE</scope>
    <source>
        <strain evidence="2">HR02</strain>
    </source>
</reference>
<keyword evidence="3" id="KW-1185">Reference proteome</keyword>
<evidence type="ECO:0000313" key="2">
    <source>
        <dbReference type="EMBL" id="KAH0966839.1"/>
    </source>
</evidence>
<name>A0A9P8N6T1_9HYPO</name>
<accession>A0A9P8N6T1</accession>
<organism evidence="2 3">
    <name type="scientific">Hirsutella rhossiliensis</name>
    <dbReference type="NCBI Taxonomy" id="111463"/>
    <lineage>
        <taxon>Eukaryota</taxon>
        <taxon>Fungi</taxon>
        <taxon>Dikarya</taxon>
        <taxon>Ascomycota</taxon>
        <taxon>Pezizomycotina</taxon>
        <taxon>Sordariomycetes</taxon>
        <taxon>Hypocreomycetidae</taxon>
        <taxon>Hypocreales</taxon>
        <taxon>Ophiocordycipitaceae</taxon>
        <taxon>Hirsutella</taxon>
    </lineage>
</organism>
<feature type="region of interest" description="Disordered" evidence="1">
    <location>
        <begin position="605"/>
        <end position="628"/>
    </location>
</feature>
<protein>
    <submittedName>
        <fullName evidence="2">Uncharacterized protein</fullName>
    </submittedName>
</protein>
<feature type="compositionally biased region" description="Basic and acidic residues" evidence="1">
    <location>
        <begin position="220"/>
        <end position="241"/>
    </location>
</feature>
<dbReference type="Proteomes" id="UP000824596">
    <property type="component" value="Unassembled WGS sequence"/>
</dbReference>
<dbReference type="OrthoDB" id="5599852at2759"/>
<dbReference type="Pfam" id="PF11901">
    <property type="entry name" value="DM9"/>
    <property type="match status" value="1"/>
</dbReference>
<feature type="region of interest" description="Disordered" evidence="1">
    <location>
        <begin position="220"/>
        <end position="282"/>
    </location>
</feature>
<gene>
    <name evidence="2" type="ORF">HRG_02248</name>
</gene>
<sequence length="754" mass="82033">MTTLPGISQLKSLIQAITGDTDGARKTQEEFFDAWEHHLGHTVSELVDAVPIIGNIKGLVHFAVGDYEGGLHAEEAATRSLVVMTAAAAVAGTGGAAAPIFAGVVAGIASDGIITGIESGVHHKYDPQGMISVGTNIVNDVRTGEEYKLGGDFFDGIVIAASDGILGSATVKGTPVKTTKIYRVEGKSLIRTNNGAKVNDFFAGDNQRIFTHKGVIYPRERLPDLRPPEELGGKGDPKPDPGDNEIPDGPVGEKPDPKTPEEKGKKGKNKGKGGGDPSRAPFGSIGFDPSIFKDNGKFIFLNFGEADRMYQYYAQKLVDHRTFVEQYREKFTAEKGAASTVTKDSHDIRVKSFEVLTRDIGDIEKQAVLESQKSDAVKASQYNGVLKVDVKADGQFGLESWRYTPIFEKMVPGTFRATTPWIAHLPTALLKLIRDHPVAFGKVRTFKYANAAGSILLGNSLLNLTSDNVTREDVAPQAILHCRHVKGVVRALEDNSTDWSEHYEYLVKFDKDSPAAWYPADFIAEDLRQNFYDAAARSAKPISRFEGRDGPRLRVERPDGSVDTIDETQIFWREQDDKDAKDDLDPRELDAVLYHISAQGRRDEGRISLGAGDQLPPPETRGEPPAVDGRGQGLYFGSAINLEGAGGVTPCKIVLDASPPCMAPLDGREVPHNGTYDFLPFSKDRFELVPSEGGTVPDGCDPVVGGYEKDKQVVYHALGHFDKRWIPGKAGPQFKGAMVAEKLKERHAPKSLML</sequence>
<comment type="caution">
    <text evidence="2">The sequence shown here is derived from an EMBL/GenBank/DDBJ whole genome shotgun (WGS) entry which is preliminary data.</text>
</comment>
<evidence type="ECO:0000313" key="3">
    <source>
        <dbReference type="Proteomes" id="UP000824596"/>
    </source>
</evidence>